<dbReference type="EMBL" id="SNYW01000008">
    <property type="protein sequence ID" value="TDQ82167.1"/>
    <property type="molecule type" value="Genomic_DNA"/>
</dbReference>
<keyword evidence="1" id="KW-0732">Signal</keyword>
<dbReference type="RefSeq" id="WP_133613468.1">
    <property type="nucleotide sequence ID" value="NZ_SNYW01000008.1"/>
</dbReference>
<comment type="caution">
    <text evidence="2">The sequence shown here is derived from an EMBL/GenBank/DDBJ whole genome shotgun (WGS) entry which is preliminary data.</text>
</comment>
<feature type="chain" id="PRO_5020777312" evidence="1">
    <location>
        <begin position="24"/>
        <end position="230"/>
    </location>
</feature>
<sequence length="230" mass="25346">MMSPRALLLALVLLLLAAVPAGADATQRWRLNNVPLDMPLEDALDGEYLEGIYQEKLGPRVIDSVGLPWPAYHIHTTLARADGTGEEKMELHFTNKEDGERIFWVRVNSGPLPAGARADAVLPQLERQFGVADRLYVDAEGSGSAILLFVDKALPEDQRQRIAGNLPSPAAFTPDQFRGFWDMSLADRAQLLSVDFRGAIAIVNVWKGELKSLQTELLDLRGAATVYTLR</sequence>
<feature type="signal peptide" evidence="1">
    <location>
        <begin position="1"/>
        <end position="23"/>
    </location>
</feature>
<dbReference type="Proteomes" id="UP000295783">
    <property type="component" value="Unassembled WGS sequence"/>
</dbReference>
<keyword evidence="3" id="KW-1185">Reference proteome</keyword>
<protein>
    <submittedName>
        <fullName evidence="2">Uncharacterized protein</fullName>
    </submittedName>
</protein>
<dbReference type="OrthoDB" id="7348327at2"/>
<reference evidence="2 3" key="1">
    <citation type="submission" date="2019-03" db="EMBL/GenBank/DDBJ databases">
        <title>Genomic Encyclopedia of Type Strains, Phase III (KMG-III): the genomes of soil and plant-associated and newly described type strains.</title>
        <authorList>
            <person name="Whitman W."/>
        </authorList>
    </citation>
    <scope>NUCLEOTIDE SEQUENCE [LARGE SCALE GENOMIC DNA]</scope>
    <source>
        <strain evidence="2 3">CGMCC 1.7660</strain>
    </source>
</reference>
<proteinExistence type="predicted"/>
<name>A0A4R6WRK8_9PROT</name>
<gene>
    <name evidence="2" type="ORF">A8950_1989</name>
</gene>
<evidence type="ECO:0000256" key="1">
    <source>
        <dbReference type="SAM" id="SignalP"/>
    </source>
</evidence>
<dbReference type="AlphaFoldDB" id="A0A4R6WRK8"/>
<evidence type="ECO:0000313" key="2">
    <source>
        <dbReference type="EMBL" id="TDQ82167.1"/>
    </source>
</evidence>
<organism evidence="2 3">
    <name type="scientific">Dongia mobilis</name>
    <dbReference type="NCBI Taxonomy" id="578943"/>
    <lineage>
        <taxon>Bacteria</taxon>
        <taxon>Pseudomonadati</taxon>
        <taxon>Pseudomonadota</taxon>
        <taxon>Alphaproteobacteria</taxon>
        <taxon>Rhodospirillales</taxon>
        <taxon>Dongiaceae</taxon>
        <taxon>Dongia</taxon>
    </lineage>
</organism>
<accession>A0A4R6WRK8</accession>
<evidence type="ECO:0000313" key="3">
    <source>
        <dbReference type="Proteomes" id="UP000295783"/>
    </source>
</evidence>